<sequence>MQYHVLACDYDATLASEGKVDAAVVAALARLAASGRRLVLATGRRFDDLCSVFPDVALFDLVVAENGGVLYDPRRPVHWPLAAPPPAEFLARLRARGVDPLAVGEVIVATRDPHDRAVDDSIRELGLALQVIHNKGAVMVLPRGVDKASGVAAALRRLGHSPRAAVAVGDAENDCTMLRMCGHGVAVANALEAVKQASDRVTAHPNGRGVVELVDWLLTADPADRSP</sequence>
<dbReference type="Gene3D" id="3.90.1070.10">
    <property type="match status" value="1"/>
</dbReference>
<evidence type="ECO:0000313" key="1">
    <source>
        <dbReference type="EMBL" id="EOR71174.1"/>
    </source>
</evidence>
<accession>A0A9P2TB33</accession>
<evidence type="ECO:0000313" key="2">
    <source>
        <dbReference type="Proteomes" id="UP000014184"/>
    </source>
</evidence>
<dbReference type="InterPro" id="IPR036412">
    <property type="entry name" value="HAD-like_sf"/>
</dbReference>
<protein>
    <submittedName>
        <fullName evidence="1">HAD family hydrolase</fullName>
    </submittedName>
</protein>
<dbReference type="PANTHER" id="PTHR10000:SF8">
    <property type="entry name" value="HAD SUPERFAMILY HYDROLASE-LIKE, TYPE 3"/>
    <property type="match status" value="1"/>
</dbReference>
<dbReference type="AlphaFoldDB" id="A0A9P2TB33"/>
<reference evidence="1 2" key="1">
    <citation type="journal article" date="2013" name="Genome Announc.">
        <title>Draft Genome Sequence of the Lignocellulose Decomposer Thermobifida fusca Strain TM51.</title>
        <authorList>
            <person name="Toth A."/>
            <person name="Barna T."/>
            <person name="Nagy I."/>
            <person name="Horvath B."/>
            <person name="Nagy I."/>
            <person name="Tancsics A."/>
            <person name="Kriszt B."/>
            <person name="Baka E."/>
            <person name="Fekete C."/>
            <person name="Kukolya J."/>
        </authorList>
    </citation>
    <scope>NUCLEOTIDE SEQUENCE [LARGE SCALE GENOMIC DNA]</scope>
    <source>
        <strain evidence="1 2">TM51</strain>
    </source>
</reference>
<name>A0A9P2TB33_THEFU</name>
<dbReference type="InterPro" id="IPR006379">
    <property type="entry name" value="HAD-SF_hydro_IIB"/>
</dbReference>
<dbReference type="EMBL" id="AOSG01000047">
    <property type="protein sequence ID" value="EOR71174.1"/>
    <property type="molecule type" value="Genomic_DNA"/>
</dbReference>
<dbReference type="NCBIfam" id="TIGR01484">
    <property type="entry name" value="HAD-SF-IIB"/>
    <property type="match status" value="1"/>
</dbReference>
<dbReference type="PANTHER" id="PTHR10000">
    <property type="entry name" value="PHOSPHOSERINE PHOSPHATASE"/>
    <property type="match status" value="1"/>
</dbReference>
<organism evidence="1 2">
    <name type="scientific">Thermobifida fusca TM51</name>
    <dbReference type="NCBI Taxonomy" id="1169414"/>
    <lineage>
        <taxon>Bacteria</taxon>
        <taxon>Bacillati</taxon>
        <taxon>Actinomycetota</taxon>
        <taxon>Actinomycetes</taxon>
        <taxon>Streptosporangiales</taxon>
        <taxon>Nocardiopsidaceae</taxon>
        <taxon>Thermobifida</taxon>
    </lineage>
</organism>
<keyword evidence="2" id="KW-1185">Reference proteome</keyword>
<dbReference type="GO" id="GO:0000287">
    <property type="term" value="F:magnesium ion binding"/>
    <property type="evidence" value="ECO:0007669"/>
    <property type="project" value="TreeGrafter"/>
</dbReference>
<proteinExistence type="predicted"/>
<dbReference type="InterPro" id="IPR023214">
    <property type="entry name" value="HAD_sf"/>
</dbReference>
<comment type="caution">
    <text evidence="1">The sequence shown here is derived from an EMBL/GenBank/DDBJ whole genome shotgun (WGS) entry which is preliminary data.</text>
</comment>
<dbReference type="GO" id="GO:0016791">
    <property type="term" value="F:phosphatase activity"/>
    <property type="evidence" value="ECO:0007669"/>
    <property type="project" value="UniProtKB-ARBA"/>
</dbReference>
<dbReference type="Pfam" id="PF08282">
    <property type="entry name" value="Hydrolase_3"/>
    <property type="match status" value="2"/>
</dbReference>
<dbReference type="RefSeq" id="WP_011292153.1">
    <property type="nucleotide sequence ID" value="NZ_AOSG01000047.1"/>
</dbReference>
<gene>
    <name evidence="1" type="ORF">TM51_08916</name>
</gene>
<dbReference type="SUPFAM" id="SSF56784">
    <property type="entry name" value="HAD-like"/>
    <property type="match status" value="1"/>
</dbReference>
<dbReference type="Proteomes" id="UP000014184">
    <property type="component" value="Unassembled WGS sequence"/>
</dbReference>
<dbReference type="Gene3D" id="3.40.50.1000">
    <property type="entry name" value="HAD superfamily/HAD-like"/>
    <property type="match status" value="1"/>
</dbReference>
<dbReference type="GO" id="GO:0005829">
    <property type="term" value="C:cytosol"/>
    <property type="evidence" value="ECO:0007669"/>
    <property type="project" value="TreeGrafter"/>
</dbReference>
<keyword evidence="1" id="KW-0378">Hydrolase</keyword>